<dbReference type="PROSITE" id="PS51382">
    <property type="entry name" value="SPX"/>
    <property type="match status" value="1"/>
</dbReference>
<feature type="region of interest" description="Disordered" evidence="1">
    <location>
        <begin position="150"/>
        <end position="181"/>
    </location>
</feature>
<reference evidence="4" key="1">
    <citation type="journal article" date="2010" name="Nature">
        <title>The Amphimedon queenslandica genome and the evolution of animal complexity.</title>
        <authorList>
            <person name="Srivastava M."/>
            <person name="Simakov O."/>
            <person name="Chapman J."/>
            <person name="Fahey B."/>
            <person name="Gauthier M.E."/>
            <person name="Mitros T."/>
            <person name="Richards G.S."/>
            <person name="Conaco C."/>
            <person name="Dacre M."/>
            <person name="Hellsten U."/>
            <person name="Larroux C."/>
            <person name="Putnam N.H."/>
            <person name="Stanke M."/>
            <person name="Adamska M."/>
            <person name="Darling A."/>
            <person name="Degnan S.M."/>
            <person name="Oakley T.H."/>
            <person name="Plachetzki D.C."/>
            <person name="Zhai Y."/>
            <person name="Adamski M."/>
            <person name="Calcino A."/>
            <person name="Cummins S.F."/>
            <person name="Goodstein D.M."/>
            <person name="Harris C."/>
            <person name="Jackson D.J."/>
            <person name="Leys S.P."/>
            <person name="Shu S."/>
            <person name="Woodcroft B.J."/>
            <person name="Vervoort M."/>
            <person name="Kosik K.S."/>
            <person name="Manning G."/>
            <person name="Degnan B.M."/>
            <person name="Rokhsar D.S."/>
        </authorList>
    </citation>
    <scope>NUCLEOTIDE SEQUENCE [LARGE SCALE GENOMIC DNA]</scope>
</reference>
<dbReference type="RefSeq" id="XP_019861170.1">
    <property type="nucleotide sequence ID" value="XM_020005611.1"/>
</dbReference>
<dbReference type="Proteomes" id="UP000007879">
    <property type="component" value="Unassembled WGS sequence"/>
</dbReference>
<organism evidence="3 4">
    <name type="scientific">Amphimedon queenslandica</name>
    <name type="common">Sponge</name>
    <dbReference type="NCBI Taxonomy" id="400682"/>
    <lineage>
        <taxon>Eukaryota</taxon>
        <taxon>Metazoa</taxon>
        <taxon>Porifera</taxon>
        <taxon>Demospongiae</taxon>
        <taxon>Heteroscleromorpha</taxon>
        <taxon>Haplosclerida</taxon>
        <taxon>Niphatidae</taxon>
        <taxon>Amphimedon</taxon>
    </lineage>
</organism>
<dbReference type="GO" id="GO:0016036">
    <property type="term" value="P:cellular response to phosphate starvation"/>
    <property type="evidence" value="ECO:0007669"/>
    <property type="project" value="TreeGrafter"/>
</dbReference>
<dbReference type="GeneID" id="109589549"/>
<proteinExistence type="predicted"/>
<evidence type="ECO:0000313" key="3">
    <source>
        <dbReference type="EnsemblMetazoa" id="XP_019861170.1"/>
    </source>
</evidence>
<dbReference type="Pfam" id="PF03105">
    <property type="entry name" value="SPX"/>
    <property type="match status" value="2"/>
</dbReference>
<dbReference type="GO" id="GO:0005794">
    <property type="term" value="C:Golgi apparatus"/>
    <property type="evidence" value="ECO:0007669"/>
    <property type="project" value="TreeGrafter"/>
</dbReference>
<sequence>MKFSHILFSHLTPEWRAHYIDYDALKVLVYKMVSQDWTKKDEDDLDKLIPPVDEDKQTEFFDEIQRQLDGVNSFYRVHESELSHQLQHLAEQVDTFSQARRIKNSNRKRNSLIKAFCEFYYHLSLLQNFQKLNHTGFRKILKKHDKLASSDRVDDPVTDSDINVDSCSRSERRESEGGGGGHRSLQVGFVIPAVIPETILLIKTGGYCELTNEIEGPEVKT</sequence>
<dbReference type="AlphaFoldDB" id="A0AAN0JW91"/>
<dbReference type="GO" id="GO:0000822">
    <property type="term" value="F:inositol hexakisphosphate binding"/>
    <property type="evidence" value="ECO:0007669"/>
    <property type="project" value="TreeGrafter"/>
</dbReference>
<evidence type="ECO:0000256" key="1">
    <source>
        <dbReference type="SAM" id="MobiDB-lite"/>
    </source>
</evidence>
<dbReference type="EnsemblMetazoa" id="XM_020005611.1">
    <property type="protein sequence ID" value="XP_019861170.1"/>
    <property type="gene ID" value="LOC109589549"/>
</dbReference>
<protein>
    <recommendedName>
        <fullName evidence="2">SPX domain-containing protein</fullName>
    </recommendedName>
</protein>
<dbReference type="PANTHER" id="PTHR10783:SF103">
    <property type="entry name" value="SOLUTE CARRIER FAMILY 53 MEMBER 1"/>
    <property type="match status" value="1"/>
</dbReference>
<reference evidence="3" key="2">
    <citation type="submission" date="2024-06" db="UniProtKB">
        <authorList>
            <consortium name="EnsemblMetazoa"/>
        </authorList>
    </citation>
    <scope>IDENTIFICATION</scope>
</reference>
<dbReference type="KEGG" id="aqu:109589549"/>
<dbReference type="InterPro" id="IPR004331">
    <property type="entry name" value="SPX_dom"/>
</dbReference>
<feature type="domain" description="SPX" evidence="2">
    <location>
        <begin position="1"/>
        <end position="158"/>
    </location>
</feature>
<dbReference type="GO" id="GO:0006817">
    <property type="term" value="P:phosphate ion transport"/>
    <property type="evidence" value="ECO:0007669"/>
    <property type="project" value="TreeGrafter"/>
</dbReference>
<evidence type="ECO:0000259" key="2">
    <source>
        <dbReference type="PROSITE" id="PS51382"/>
    </source>
</evidence>
<evidence type="ECO:0000313" key="4">
    <source>
        <dbReference type="Proteomes" id="UP000007879"/>
    </source>
</evidence>
<accession>A0AAN0JW91</accession>
<name>A0AAN0JW91_AMPQE</name>
<dbReference type="GO" id="GO:0005886">
    <property type="term" value="C:plasma membrane"/>
    <property type="evidence" value="ECO:0007669"/>
    <property type="project" value="TreeGrafter"/>
</dbReference>
<keyword evidence="4" id="KW-1185">Reference proteome</keyword>
<dbReference type="PANTHER" id="PTHR10783">
    <property type="entry name" value="XENOTROPIC AND POLYTROPIC RETROVIRUS RECEPTOR 1-RELATED"/>
    <property type="match status" value="1"/>
</dbReference>